<sequence length="511" mass="50768">MSNPGAGDSGDQNPGPTGSYEAGAASSSLVETSVSDEGVGMPTPGAATAAESVSGSEDQNLAKKEEEEEGSAVKSSSSIPSSEEEEKEKKGVQPEGSDKGLLGAAAAATAGSVGTSGDEEASAHSTPAQGSDPDPDLAPGTKETGEPSSASADVSAGPAAAASDPAAASEAAEGEGGSLIGVAAGSLAAAEKVGPGADAAGVEGGSSAGSSAGSAGAPSSAGGRVSTVGGRSGTGQGQLRGPGAGGAGPGGDGPRELQLDPQRVFVGGIPWSMLAEEAKVELKALCCQHGKVEEIEMCTYRGQSKASIARGKHRGFGFVRMSSCEEAKVVIEALDGVKMGETTLRTKPGVVKTGPFPSRREKSMPATTAATAMAATPPPPPPPPPSAAAAVTTPVERAPQRMRRPRGGGGGGGAPYTAHSQPPPPTSASSRKHVKMFVGNLSRTVTKEVLLETFQQVGPVVDLKIVKDRMTGESRGFAFVTFGNEEAAVKAMEKDGFQVDGCIIRVSPARR</sequence>
<dbReference type="STRING" id="69332.A0A388L954"/>
<accession>A0A388L954</accession>
<keyword evidence="6" id="KW-1185">Reference proteome</keyword>
<dbReference type="OMA" id="VRMSSCE"/>
<dbReference type="InterPro" id="IPR052462">
    <property type="entry name" value="SLIRP/GR-RBP-like"/>
</dbReference>
<dbReference type="PANTHER" id="PTHR48027">
    <property type="entry name" value="HETEROGENEOUS NUCLEAR RIBONUCLEOPROTEIN 87F-RELATED"/>
    <property type="match status" value="1"/>
</dbReference>
<feature type="compositionally biased region" description="Low complexity" evidence="3">
    <location>
        <begin position="147"/>
        <end position="171"/>
    </location>
</feature>
<evidence type="ECO:0000313" key="5">
    <source>
        <dbReference type="EMBL" id="GBG78841.1"/>
    </source>
</evidence>
<feature type="region of interest" description="Disordered" evidence="3">
    <location>
        <begin position="1"/>
        <end position="172"/>
    </location>
</feature>
<feature type="compositionally biased region" description="Basic and acidic residues" evidence="3">
    <location>
        <begin position="87"/>
        <end position="98"/>
    </location>
</feature>
<feature type="compositionally biased region" description="Polar residues" evidence="3">
    <location>
        <begin position="25"/>
        <end position="35"/>
    </location>
</feature>
<feature type="compositionally biased region" description="Low complexity" evidence="3">
    <location>
        <begin position="364"/>
        <end position="375"/>
    </location>
</feature>
<feature type="domain" description="RRM" evidence="4">
    <location>
        <begin position="262"/>
        <end position="351"/>
    </location>
</feature>
<feature type="region of interest" description="Disordered" evidence="3">
    <location>
        <begin position="196"/>
        <end position="258"/>
    </location>
</feature>
<dbReference type="InterPro" id="IPR000504">
    <property type="entry name" value="RRM_dom"/>
</dbReference>
<evidence type="ECO:0000256" key="1">
    <source>
        <dbReference type="ARBA" id="ARBA00022884"/>
    </source>
</evidence>
<dbReference type="EMBL" id="BFEA01000305">
    <property type="protein sequence ID" value="GBG78841.1"/>
    <property type="molecule type" value="Genomic_DNA"/>
</dbReference>
<dbReference type="CDD" id="cd00590">
    <property type="entry name" value="RRM_SF"/>
    <property type="match status" value="2"/>
</dbReference>
<dbReference type="PROSITE" id="PS50102">
    <property type="entry name" value="RRM"/>
    <property type="match status" value="2"/>
</dbReference>
<gene>
    <name evidence="5" type="ORF">CBR_g28065</name>
</gene>
<dbReference type="OrthoDB" id="439808at2759"/>
<comment type="caution">
    <text evidence="5">The sequence shown here is derived from an EMBL/GenBank/DDBJ whole genome shotgun (WGS) entry which is preliminary data.</text>
</comment>
<proteinExistence type="predicted"/>
<dbReference type="SUPFAM" id="SSF54928">
    <property type="entry name" value="RNA-binding domain, RBD"/>
    <property type="match status" value="2"/>
</dbReference>
<dbReference type="Pfam" id="PF00076">
    <property type="entry name" value="RRM_1"/>
    <property type="match status" value="2"/>
</dbReference>
<dbReference type="AlphaFoldDB" id="A0A388L954"/>
<dbReference type="Proteomes" id="UP000265515">
    <property type="component" value="Unassembled WGS sequence"/>
</dbReference>
<dbReference type="InterPro" id="IPR035979">
    <property type="entry name" value="RBD_domain_sf"/>
</dbReference>
<feature type="region of interest" description="Disordered" evidence="3">
    <location>
        <begin position="348"/>
        <end position="431"/>
    </location>
</feature>
<dbReference type="SMART" id="SM00360">
    <property type="entry name" value="RRM"/>
    <property type="match status" value="2"/>
</dbReference>
<feature type="compositionally biased region" description="Low complexity" evidence="3">
    <location>
        <begin position="208"/>
        <end position="229"/>
    </location>
</feature>
<name>A0A388L954_CHABU</name>
<feature type="compositionally biased region" description="Pro residues" evidence="3">
    <location>
        <begin position="376"/>
        <end position="386"/>
    </location>
</feature>
<dbReference type="GO" id="GO:0003723">
    <property type="term" value="F:RNA binding"/>
    <property type="evidence" value="ECO:0007669"/>
    <property type="project" value="UniProtKB-UniRule"/>
</dbReference>
<protein>
    <recommendedName>
        <fullName evidence="4">RRM domain-containing protein</fullName>
    </recommendedName>
</protein>
<feature type="compositionally biased region" description="Gly residues" evidence="3">
    <location>
        <begin position="230"/>
        <end position="252"/>
    </location>
</feature>
<dbReference type="Gene3D" id="3.30.70.330">
    <property type="match status" value="2"/>
</dbReference>
<dbReference type="Gramene" id="GBG78841">
    <property type="protein sequence ID" value="GBG78841"/>
    <property type="gene ID" value="CBR_g28065"/>
</dbReference>
<evidence type="ECO:0000256" key="2">
    <source>
        <dbReference type="PROSITE-ProRule" id="PRU00176"/>
    </source>
</evidence>
<dbReference type="InterPro" id="IPR012677">
    <property type="entry name" value="Nucleotide-bd_a/b_plait_sf"/>
</dbReference>
<reference evidence="5 6" key="1">
    <citation type="journal article" date="2018" name="Cell">
        <title>The Chara Genome: Secondary Complexity and Implications for Plant Terrestrialization.</title>
        <authorList>
            <person name="Nishiyama T."/>
            <person name="Sakayama H."/>
            <person name="Vries J.D."/>
            <person name="Buschmann H."/>
            <person name="Saint-Marcoux D."/>
            <person name="Ullrich K.K."/>
            <person name="Haas F.B."/>
            <person name="Vanderstraeten L."/>
            <person name="Becker D."/>
            <person name="Lang D."/>
            <person name="Vosolsobe S."/>
            <person name="Rombauts S."/>
            <person name="Wilhelmsson P.K.I."/>
            <person name="Janitza P."/>
            <person name="Kern R."/>
            <person name="Heyl A."/>
            <person name="Rumpler F."/>
            <person name="Villalobos L.I.A.C."/>
            <person name="Clay J.M."/>
            <person name="Skokan R."/>
            <person name="Toyoda A."/>
            <person name="Suzuki Y."/>
            <person name="Kagoshima H."/>
            <person name="Schijlen E."/>
            <person name="Tajeshwar N."/>
            <person name="Catarino B."/>
            <person name="Hetherington A.J."/>
            <person name="Saltykova A."/>
            <person name="Bonnot C."/>
            <person name="Breuninger H."/>
            <person name="Symeonidi A."/>
            <person name="Radhakrishnan G.V."/>
            <person name="Van Nieuwerburgh F."/>
            <person name="Deforce D."/>
            <person name="Chang C."/>
            <person name="Karol K.G."/>
            <person name="Hedrich R."/>
            <person name="Ulvskov P."/>
            <person name="Glockner G."/>
            <person name="Delwiche C.F."/>
            <person name="Petrasek J."/>
            <person name="Van de Peer Y."/>
            <person name="Friml J."/>
            <person name="Beilby M."/>
            <person name="Dolan L."/>
            <person name="Kohara Y."/>
            <person name="Sugano S."/>
            <person name="Fujiyama A."/>
            <person name="Delaux P.-M."/>
            <person name="Quint M."/>
            <person name="TheiBen G."/>
            <person name="Hagemann M."/>
            <person name="Harholt J."/>
            <person name="Dunand C."/>
            <person name="Zachgo S."/>
            <person name="Langdale J."/>
            <person name="Maumus F."/>
            <person name="Straeten D.V.D."/>
            <person name="Gould S.B."/>
            <person name="Rensing S.A."/>
        </authorList>
    </citation>
    <scope>NUCLEOTIDE SEQUENCE [LARGE SCALE GENOMIC DNA]</scope>
    <source>
        <strain evidence="5 6">S276</strain>
    </source>
</reference>
<evidence type="ECO:0000256" key="3">
    <source>
        <dbReference type="SAM" id="MobiDB-lite"/>
    </source>
</evidence>
<feature type="domain" description="RRM" evidence="4">
    <location>
        <begin position="434"/>
        <end position="511"/>
    </location>
</feature>
<evidence type="ECO:0000259" key="4">
    <source>
        <dbReference type="PROSITE" id="PS50102"/>
    </source>
</evidence>
<organism evidence="5 6">
    <name type="scientific">Chara braunii</name>
    <name type="common">Braun's stonewort</name>
    <dbReference type="NCBI Taxonomy" id="69332"/>
    <lineage>
        <taxon>Eukaryota</taxon>
        <taxon>Viridiplantae</taxon>
        <taxon>Streptophyta</taxon>
        <taxon>Charophyceae</taxon>
        <taxon>Charales</taxon>
        <taxon>Characeae</taxon>
        <taxon>Chara</taxon>
    </lineage>
</organism>
<evidence type="ECO:0000313" key="6">
    <source>
        <dbReference type="Proteomes" id="UP000265515"/>
    </source>
</evidence>
<feature type="compositionally biased region" description="Low complexity" evidence="3">
    <location>
        <begin position="100"/>
        <end position="116"/>
    </location>
</feature>
<keyword evidence="1 2" id="KW-0694">RNA-binding</keyword>